<dbReference type="AlphaFoldDB" id="W0V9R0"/>
<proteinExistence type="predicted"/>
<dbReference type="STRING" id="1349767.GJA_3467"/>
<dbReference type="Pfam" id="PF04982">
    <property type="entry name" value="TM_HPP"/>
    <property type="match status" value="1"/>
</dbReference>
<feature type="domain" description="HPP transmembrane region" evidence="2">
    <location>
        <begin position="24"/>
        <end position="182"/>
    </location>
</feature>
<dbReference type="eggNOG" id="COG3448">
    <property type="taxonomic scope" value="Bacteria"/>
</dbReference>
<dbReference type="InterPro" id="IPR007065">
    <property type="entry name" value="HPP"/>
</dbReference>
<protein>
    <submittedName>
        <fullName evidence="3">HPP family protein</fullName>
    </submittedName>
</protein>
<feature type="transmembrane region" description="Helical" evidence="1">
    <location>
        <begin position="111"/>
        <end position="128"/>
    </location>
</feature>
<feature type="transmembrane region" description="Helical" evidence="1">
    <location>
        <begin position="159"/>
        <end position="176"/>
    </location>
</feature>
<dbReference type="PANTHER" id="PTHR33741:SF5">
    <property type="entry name" value="TRANSMEMBRANE PROTEIN DDB_G0269096-RELATED"/>
    <property type="match status" value="1"/>
</dbReference>
<feature type="transmembrane region" description="Helical" evidence="1">
    <location>
        <begin position="33"/>
        <end position="51"/>
    </location>
</feature>
<dbReference type="KEGG" id="jag:GJA_3467"/>
<name>W0V9R0_9BURK</name>
<feature type="transmembrane region" description="Helical" evidence="1">
    <location>
        <begin position="85"/>
        <end position="105"/>
    </location>
</feature>
<evidence type="ECO:0000313" key="3">
    <source>
        <dbReference type="EMBL" id="CDG84083.1"/>
    </source>
</evidence>
<dbReference type="PANTHER" id="PTHR33741">
    <property type="entry name" value="TRANSMEMBRANE PROTEIN DDB_G0269096-RELATED"/>
    <property type="match status" value="1"/>
</dbReference>
<reference evidence="3 4" key="1">
    <citation type="journal article" date="2015" name="Genome Announc.">
        <title>Genome Sequence of Mushroom Soft-Rot Pathogen Janthinobacterium agaricidamnosum.</title>
        <authorList>
            <person name="Graupner K."/>
            <person name="Lackner G."/>
            <person name="Hertweck C."/>
        </authorList>
    </citation>
    <scope>NUCLEOTIDE SEQUENCE [LARGE SCALE GENOMIC DNA]</scope>
    <source>
        <strain evidence="4">NBRC 102515 / DSM 9628</strain>
    </source>
</reference>
<organism evidence="3 4">
    <name type="scientific">Janthinobacterium agaricidamnosum NBRC 102515 = DSM 9628</name>
    <dbReference type="NCBI Taxonomy" id="1349767"/>
    <lineage>
        <taxon>Bacteria</taxon>
        <taxon>Pseudomonadati</taxon>
        <taxon>Pseudomonadota</taxon>
        <taxon>Betaproteobacteria</taxon>
        <taxon>Burkholderiales</taxon>
        <taxon>Oxalobacteraceae</taxon>
        <taxon>Janthinobacterium</taxon>
    </lineage>
</organism>
<sequence length="243" mass="25574">MILRPFTAWLHSFLPAAYSTSSHISNKERLRSCLGALLGIGVTAAATRLLLGPEAGLPIPMLIAPMGASAVLLFAVPASPLAQPWALVGGNLVSALSGITCARWIGDPLAAAALAVAMSIALMFWLRCIHPPSGAVALTAVLGGPAIHALGYGFVWLPVGLNTLILLAVAIVYHAATRHAYPHRAPLPVAPDRHATLLRAELDAVLASRNEVLDVDIGDLQEVLAEVESRMLRRQPEPLRKAA</sequence>
<keyword evidence="1" id="KW-0812">Transmembrane</keyword>
<evidence type="ECO:0000259" key="2">
    <source>
        <dbReference type="Pfam" id="PF04982"/>
    </source>
</evidence>
<keyword evidence="1" id="KW-0472">Membrane</keyword>
<evidence type="ECO:0000313" key="4">
    <source>
        <dbReference type="Proteomes" id="UP000027604"/>
    </source>
</evidence>
<accession>W0V9R0</accession>
<keyword evidence="4" id="KW-1185">Reference proteome</keyword>
<dbReference type="HOGENOM" id="CLU_040397_1_0_4"/>
<dbReference type="PATRIC" id="fig|1349767.4.peg.68"/>
<gene>
    <name evidence="3" type="ORF">GJA_3467</name>
</gene>
<dbReference type="OrthoDB" id="9811720at2"/>
<dbReference type="InterPro" id="IPR058581">
    <property type="entry name" value="TM_HPP"/>
</dbReference>
<keyword evidence="1" id="KW-1133">Transmembrane helix</keyword>
<dbReference type="EMBL" id="HG322949">
    <property type="protein sequence ID" value="CDG84083.1"/>
    <property type="molecule type" value="Genomic_DNA"/>
</dbReference>
<evidence type="ECO:0000256" key="1">
    <source>
        <dbReference type="SAM" id="Phobius"/>
    </source>
</evidence>
<feature type="transmembrane region" description="Helical" evidence="1">
    <location>
        <begin position="57"/>
        <end position="78"/>
    </location>
</feature>
<feature type="transmembrane region" description="Helical" evidence="1">
    <location>
        <begin position="135"/>
        <end position="153"/>
    </location>
</feature>
<dbReference type="Proteomes" id="UP000027604">
    <property type="component" value="Chromosome I"/>
</dbReference>